<evidence type="ECO:0000256" key="6">
    <source>
        <dbReference type="ARBA" id="ARBA00023065"/>
    </source>
</evidence>
<dbReference type="PANTHER" id="PTHR32024">
    <property type="entry name" value="TRK SYSTEM POTASSIUM UPTAKE PROTEIN TRKG-RELATED"/>
    <property type="match status" value="1"/>
</dbReference>
<dbReference type="EMBL" id="UOEE01000342">
    <property type="protein sequence ID" value="VAW02567.1"/>
    <property type="molecule type" value="Genomic_DNA"/>
</dbReference>
<evidence type="ECO:0000313" key="9">
    <source>
        <dbReference type="EMBL" id="VAW02567.1"/>
    </source>
</evidence>
<comment type="subcellular location">
    <subcellularLocation>
        <location evidence="1">Cell membrane</location>
        <topology evidence="1">Multi-pass membrane protein</topology>
    </subcellularLocation>
</comment>
<accession>A0A3B0SNK0</accession>
<feature type="transmembrane region" description="Helical" evidence="8">
    <location>
        <begin position="207"/>
        <end position="230"/>
    </location>
</feature>
<evidence type="ECO:0000256" key="5">
    <source>
        <dbReference type="ARBA" id="ARBA00022989"/>
    </source>
</evidence>
<evidence type="ECO:0000256" key="7">
    <source>
        <dbReference type="ARBA" id="ARBA00023136"/>
    </source>
</evidence>
<feature type="transmembrane region" description="Helical" evidence="8">
    <location>
        <begin position="414"/>
        <end position="436"/>
    </location>
</feature>
<feature type="transmembrane region" description="Helical" evidence="8">
    <location>
        <begin position="43"/>
        <end position="64"/>
    </location>
</feature>
<reference evidence="9" key="1">
    <citation type="submission" date="2018-06" db="EMBL/GenBank/DDBJ databases">
        <authorList>
            <person name="Zhirakovskaya E."/>
        </authorList>
    </citation>
    <scope>NUCLEOTIDE SEQUENCE</scope>
</reference>
<evidence type="ECO:0000256" key="2">
    <source>
        <dbReference type="ARBA" id="ARBA00022448"/>
    </source>
</evidence>
<keyword evidence="5 8" id="KW-1133">Transmembrane helix</keyword>
<dbReference type="GO" id="GO:0008324">
    <property type="term" value="F:monoatomic cation transmembrane transporter activity"/>
    <property type="evidence" value="ECO:0007669"/>
    <property type="project" value="InterPro"/>
</dbReference>
<organism evidence="9">
    <name type="scientific">hydrothermal vent metagenome</name>
    <dbReference type="NCBI Taxonomy" id="652676"/>
    <lineage>
        <taxon>unclassified sequences</taxon>
        <taxon>metagenomes</taxon>
        <taxon>ecological metagenomes</taxon>
    </lineage>
</organism>
<dbReference type="GO" id="GO:0005886">
    <property type="term" value="C:plasma membrane"/>
    <property type="evidence" value="ECO:0007669"/>
    <property type="project" value="UniProtKB-SubCell"/>
</dbReference>
<sequence length="443" mass="46822">MAWKEPRAITAFGFTTLATATIGLSFGLISRGGQIHLSLRRSIILLLVFWLFMPVLGALPILGLDMHTGWIRAYSDAMSQLTTTGAKIAGDQTWPRSIEMWHAGLQWIGGYANIVLALLVLAPLNMTAPGVHRSAFLTIEKGNVAGRVGLIARAILLIYFGASVIIWVAMLATGTDAFSAALLMMGSISTGGYWPQTGIEGARIGLFGSWFALLAMSIGALGFALHWDVIKGRANYLKDSETVGMVLLVIVIAVLFFTLGHGIPSAIQNAVSLLTTTAVPMGADGHSYIPTPVIMAIVLVGGAAVSTAGGVKIIRFLILFRQTGADLAKLAHPSSTKPVQFRHITINQHELVGLWAYVLGYAGIISVLVIVLGVGGTEFGEAANIAIATVSNAGPAYTPDGAMAGDFSELSEPILFVLAMAMALGRIEILAAIAILSPEFWRN</sequence>
<dbReference type="PANTHER" id="PTHR32024:SF3">
    <property type="entry name" value="TRK SYSTEM POTASSIUM UPTAKE PROTEIN"/>
    <property type="match status" value="1"/>
</dbReference>
<feature type="transmembrane region" description="Helical" evidence="8">
    <location>
        <begin position="351"/>
        <end position="374"/>
    </location>
</feature>
<name>A0A3B0SNK0_9ZZZZ</name>
<protein>
    <recommendedName>
        <fullName evidence="10">Trk potassium uptake system protein TrkH</fullName>
    </recommendedName>
</protein>
<feature type="transmembrane region" description="Helical" evidence="8">
    <location>
        <begin position="287"/>
        <end position="311"/>
    </location>
</feature>
<dbReference type="GO" id="GO:0030001">
    <property type="term" value="P:metal ion transport"/>
    <property type="evidence" value="ECO:0007669"/>
    <property type="project" value="UniProtKB-ARBA"/>
</dbReference>
<evidence type="ECO:0000256" key="3">
    <source>
        <dbReference type="ARBA" id="ARBA00022475"/>
    </source>
</evidence>
<keyword evidence="6" id="KW-0406">Ion transport</keyword>
<keyword evidence="7 8" id="KW-0472">Membrane</keyword>
<dbReference type="Pfam" id="PF02386">
    <property type="entry name" value="TrkH"/>
    <property type="match status" value="1"/>
</dbReference>
<keyword evidence="2" id="KW-0813">Transport</keyword>
<evidence type="ECO:0000256" key="4">
    <source>
        <dbReference type="ARBA" id="ARBA00022692"/>
    </source>
</evidence>
<evidence type="ECO:0000256" key="1">
    <source>
        <dbReference type="ARBA" id="ARBA00004651"/>
    </source>
</evidence>
<proteinExistence type="predicted"/>
<keyword evidence="4 8" id="KW-0812">Transmembrane</keyword>
<dbReference type="InterPro" id="IPR003445">
    <property type="entry name" value="Cat_transpt"/>
</dbReference>
<feature type="transmembrane region" description="Helical" evidence="8">
    <location>
        <begin position="242"/>
        <end position="267"/>
    </location>
</feature>
<gene>
    <name evidence="9" type="ORF">MNBD_ALPHA06-1640</name>
</gene>
<keyword evidence="3" id="KW-1003">Cell membrane</keyword>
<evidence type="ECO:0000256" key="8">
    <source>
        <dbReference type="SAM" id="Phobius"/>
    </source>
</evidence>
<feature type="transmembrane region" description="Helical" evidence="8">
    <location>
        <begin position="144"/>
        <end position="170"/>
    </location>
</feature>
<feature type="transmembrane region" description="Helical" evidence="8">
    <location>
        <begin position="104"/>
        <end position="124"/>
    </location>
</feature>
<dbReference type="AlphaFoldDB" id="A0A3B0SNK0"/>
<evidence type="ECO:0008006" key="10">
    <source>
        <dbReference type="Google" id="ProtNLM"/>
    </source>
</evidence>